<feature type="compositionally biased region" description="Low complexity" evidence="1">
    <location>
        <begin position="79"/>
        <end position="93"/>
    </location>
</feature>
<evidence type="ECO:0000256" key="1">
    <source>
        <dbReference type="SAM" id="MobiDB-lite"/>
    </source>
</evidence>
<proteinExistence type="predicted"/>
<dbReference type="EMBL" id="VICG01000003">
    <property type="protein sequence ID" value="KAA8574361.1"/>
    <property type="molecule type" value="Genomic_DNA"/>
</dbReference>
<evidence type="ECO:0000313" key="3">
    <source>
        <dbReference type="Proteomes" id="UP000322873"/>
    </source>
</evidence>
<gene>
    <name evidence="2" type="ORF">EYC84_005842</name>
</gene>
<feature type="region of interest" description="Disordered" evidence="1">
    <location>
        <begin position="19"/>
        <end position="47"/>
    </location>
</feature>
<organism evidence="2 3">
    <name type="scientific">Monilinia fructicola</name>
    <name type="common">Brown rot fungus</name>
    <name type="synonym">Ciboria fructicola</name>
    <dbReference type="NCBI Taxonomy" id="38448"/>
    <lineage>
        <taxon>Eukaryota</taxon>
        <taxon>Fungi</taxon>
        <taxon>Dikarya</taxon>
        <taxon>Ascomycota</taxon>
        <taxon>Pezizomycotina</taxon>
        <taxon>Leotiomycetes</taxon>
        <taxon>Helotiales</taxon>
        <taxon>Sclerotiniaceae</taxon>
        <taxon>Monilinia</taxon>
    </lineage>
</organism>
<name>A0A5M9JYR1_MONFR</name>
<protein>
    <submittedName>
        <fullName evidence="2">Uncharacterized protein</fullName>
    </submittedName>
</protein>
<feature type="region of interest" description="Disordered" evidence="1">
    <location>
        <begin position="60"/>
        <end position="132"/>
    </location>
</feature>
<feature type="compositionally biased region" description="Basic residues" evidence="1">
    <location>
        <begin position="108"/>
        <end position="120"/>
    </location>
</feature>
<evidence type="ECO:0000313" key="2">
    <source>
        <dbReference type="EMBL" id="KAA8574361.1"/>
    </source>
</evidence>
<dbReference type="AlphaFoldDB" id="A0A5M9JYR1"/>
<feature type="compositionally biased region" description="Basic and acidic residues" evidence="1">
    <location>
        <begin position="35"/>
        <end position="47"/>
    </location>
</feature>
<sequence>MISNIKKTIRYPLQFSIPRCDSPRSCGSSGGQEGAEDRGVKGWRGDSRCYNLDEETIIAEAAPVEKPQRGKKAAKAKAAETPAETKIEAPAPAGRKTRSEKDNQGRGKPGRSRRCSRHRGPSPSPGNDRNQS</sequence>
<dbReference type="Proteomes" id="UP000322873">
    <property type="component" value="Unassembled WGS sequence"/>
</dbReference>
<accession>A0A5M9JYR1</accession>
<reference evidence="2 3" key="1">
    <citation type="submission" date="2019-06" db="EMBL/GenBank/DDBJ databases">
        <title>Genome Sequence of the Brown Rot Fungal Pathogen Monilinia fructicola.</title>
        <authorList>
            <person name="De Miccolis Angelini R.M."/>
            <person name="Landi L."/>
            <person name="Abate D."/>
            <person name="Pollastro S."/>
            <person name="Romanazzi G."/>
            <person name="Faretra F."/>
        </authorList>
    </citation>
    <scope>NUCLEOTIDE SEQUENCE [LARGE SCALE GENOMIC DNA]</scope>
    <source>
        <strain evidence="2 3">Mfrc123</strain>
    </source>
</reference>
<comment type="caution">
    <text evidence="2">The sequence shown here is derived from an EMBL/GenBank/DDBJ whole genome shotgun (WGS) entry which is preliminary data.</text>
</comment>
<keyword evidence="3" id="KW-1185">Reference proteome</keyword>